<evidence type="ECO:0000256" key="1">
    <source>
        <dbReference type="SAM" id="MobiDB-lite"/>
    </source>
</evidence>
<sequence>MADSLRQPCANATQAFLRKDYVQSMFEIEKALNLSSEGISTSLEQLLVLRFTVVYTVYAHATVRHRVTEALQQAESGHARKLKQMLSMSPGPLFVQLWYECVYALAQDPVPASLPSSLALTPVAEQVLLRIPAPVLSSAVLMALRMDVLQDAEASSSTRSQNARQLCECYFSAVVQADETYQDTDKYERILRLYAIQVLGSYQGEWEYAYGFVEYSTLPPPTKLDVLNALSAAQENFKHKMEQETQVLRHAQKHYESERSKRGTEVPPPDTPMVGSRDLLRCFLLLAVAIAFIAAFAVLFGILLVLGVFLKLLNPPRLEARHATLPPVGVRPNASRRRRPPSGVKNTMGHASASQANLLAPGPVQGYSQPPSSNTVNTLSSYPNSSQPAPYLHATQASSNAPLSNTTTSRSKARKSRALPAPPIGSYSDQKYKHSTGYADPYASNSQELSPFESQNEVAPVTTSRPSRLSRGYVPLPEPPVNNGSRDDRISYYDGALNYYNQPQSGSSTTYHRRTKSGSSQLSRVESIGAGDHRRHSKRGRNNSTRKMTTAERVRALREANLDAKDGSPGKGYIDGTTYEPYSDSGYQPTYANDSSYTNGAYAYVTDDYESQYYPVQEEYRYAAAPSSWDQQWYSQPSQYSQGYQEPMYQQHRYNPF</sequence>
<reference evidence="3" key="1">
    <citation type="submission" date="2023-03" db="EMBL/GenBank/DDBJ databases">
        <title>Mating type loci evolution in Malassezia.</title>
        <authorList>
            <person name="Coelho M.A."/>
        </authorList>
    </citation>
    <scope>NUCLEOTIDE SEQUENCE</scope>
    <source>
        <strain evidence="3">CBS 12830</strain>
    </source>
</reference>
<feature type="compositionally biased region" description="Polar residues" evidence="1">
    <location>
        <begin position="395"/>
        <end position="410"/>
    </location>
</feature>
<feature type="compositionally biased region" description="Polar residues" evidence="1">
    <location>
        <begin position="499"/>
        <end position="510"/>
    </location>
</feature>
<keyword evidence="2" id="KW-0472">Membrane</keyword>
<protein>
    <submittedName>
        <fullName evidence="3">Uncharacterized protein</fullName>
    </submittedName>
</protein>
<feature type="transmembrane region" description="Helical" evidence="2">
    <location>
        <begin position="283"/>
        <end position="310"/>
    </location>
</feature>
<proteinExistence type="predicted"/>
<feature type="region of interest" description="Disordered" evidence="1">
    <location>
        <begin position="248"/>
        <end position="271"/>
    </location>
</feature>
<feature type="compositionally biased region" description="Polar residues" evidence="1">
    <location>
        <begin position="366"/>
        <end position="388"/>
    </location>
</feature>
<dbReference type="EMBL" id="CP119902">
    <property type="protein sequence ID" value="WFD23182.1"/>
    <property type="molecule type" value="Genomic_DNA"/>
</dbReference>
<gene>
    <name evidence="3" type="ORF">MEQU1_001870</name>
</gene>
<organism evidence="3 4">
    <name type="scientific">Malassezia equina</name>
    <dbReference type="NCBI Taxonomy" id="1381935"/>
    <lineage>
        <taxon>Eukaryota</taxon>
        <taxon>Fungi</taxon>
        <taxon>Dikarya</taxon>
        <taxon>Basidiomycota</taxon>
        <taxon>Ustilaginomycotina</taxon>
        <taxon>Malasseziomycetes</taxon>
        <taxon>Malasseziales</taxon>
        <taxon>Malasseziaceae</taxon>
        <taxon>Malassezia</taxon>
    </lineage>
</organism>
<accession>A0AAF0IZ81</accession>
<evidence type="ECO:0000313" key="4">
    <source>
        <dbReference type="Proteomes" id="UP001214415"/>
    </source>
</evidence>
<keyword evidence="2" id="KW-1133">Transmembrane helix</keyword>
<evidence type="ECO:0000313" key="3">
    <source>
        <dbReference type="EMBL" id="WFD23182.1"/>
    </source>
</evidence>
<feature type="compositionally biased region" description="Polar residues" evidence="1">
    <location>
        <begin position="443"/>
        <end position="467"/>
    </location>
</feature>
<evidence type="ECO:0000256" key="2">
    <source>
        <dbReference type="SAM" id="Phobius"/>
    </source>
</evidence>
<name>A0AAF0IZ81_9BASI</name>
<feature type="region of interest" description="Disordered" evidence="1">
    <location>
        <begin position="324"/>
        <end position="549"/>
    </location>
</feature>
<keyword evidence="2" id="KW-0812">Transmembrane</keyword>
<feature type="compositionally biased region" description="Basic and acidic residues" evidence="1">
    <location>
        <begin position="253"/>
        <end position="264"/>
    </location>
</feature>
<dbReference type="Proteomes" id="UP001214415">
    <property type="component" value="Chromosome 3"/>
</dbReference>
<keyword evidence="4" id="KW-1185">Reference proteome</keyword>
<dbReference type="AlphaFoldDB" id="A0AAF0IZ81"/>